<evidence type="ECO:0000259" key="2">
    <source>
        <dbReference type="Pfam" id="PF08327"/>
    </source>
</evidence>
<dbReference type="Gene3D" id="3.30.530.20">
    <property type="match status" value="1"/>
</dbReference>
<comment type="similarity">
    <text evidence="1">Belongs to the AHA1 family.</text>
</comment>
<dbReference type="Proteomes" id="UP001209803">
    <property type="component" value="Chromosome"/>
</dbReference>
<dbReference type="CDD" id="cd07814">
    <property type="entry name" value="SRPBCC_CalC_Aha1-like"/>
    <property type="match status" value="1"/>
</dbReference>
<reference evidence="3 4" key="1">
    <citation type="submission" date="2023-03" db="EMBL/GenBank/DDBJ databases">
        <title>Roseibium porphyridii sp. nov. and Roseibium rhodosorbium sp. nov. isolated from marine algae, Porphyridium cruentum and Rhodosorus marinus, respectively.</title>
        <authorList>
            <person name="Lee M.W."/>
            <person name="Choi B.J."/>
            <person name="Lee J.K."/>
            <person name="Choi D.G."/>
            <person name="Baek J.H."/>
            <person name="Bayburt H."/>
            <person name="Kim J.M."/>
            <person name="Han D.M."/>
            <person name="Kim K.H."/>
            <person name="Jeon C.O."/>
        </authorList>
    </citation>
    <scope>NUCLEOTIDE SEQUENCE [LARGE SCALE GENOMIC DNA]</scope>
    <source>
        <strain evidence="3 4">KMA01</strain>
    </source>
</reference>
<dbReference type="InterPro" id="IPR023393">
    <property type="entry name" value="START-like_dom_sf"/>
</dbReference>
<sequence length="163" mass="18639">MPEFILERRFNAPRDMVWRTWTEPELLARWYGPGVETVVHKLDVQPGGLWLNEMRFGENSHFQRVEYTEVVAPEKLVWLHSVSDGDWNVVSNPMMPDWPKVLLTTVTFSQTGDHTDVRLVWTPHEANEAEIACFASAISGLDKGWGAGMDLLAEMLAEMQRKG</sequence>
<evidence type="ECO:0000256" key="1">
    <source>
        <dbReference type="ARBA" id="ARBA00006817"/>
    </source>
</evidence>
<evidence type="ECO:0000313" key="4">
    <source>
        <dbReference type="Proteomes" id="UP001209803"/>
    </source>
</evidence>
<name>A0ABY8F7W3_9HYPH</name>
<keyword evidence="4" id="KW-1185">Reference proteome</keyword>
<dbReference type="SUPFAM" id="SSF55961">
    <property type="entry name" value="Bet v1-like"/>
    <property type="match status" value="1"/>
</dbReference>
<dbReference type="EMBL" id="CP120863">
    <property type="protein sequence ID" value="WFE88773.1"/>
    <property type="molecule type" value="Genomic_DNA"/>
</dbReference>
<dbReference type="RefSeq" id="WP_265680869.1">
    <property type="nucleotide sequence ID" value="NZ_CP120863.1"/>
</dbReference>
<accession>A0ABY8F7W3</accession>
<organism evidence="3 4">
    <name type="scientific">Roseibium porphyridii</name>
    <dbReference type="NCBI Taxonomy" id="2866279"/>
    <lineage>
        <taxon>Bacteria</taxon>
        <taxon>Pseudomonadati</taxon>
        <taxon>Pseudomonadota</taxon>
        <taxon>Alphaproteobacteria</taxon>
        <taxon>Hyphomicrobiales</taxon>
        <taxon>Stappiaceae</taxon>
        <taxon>Roseibium</taxon>
    </lineage>
</organism>
<feature type="domain" description="Activator of Hsp90 ATPase homologue 1/2-like C-terminal" evidence="2">
    <location>
        <begin position="11"/>
        <end position="156"/>
    </location>
</feature>
<evidence type="ECO:0000313" key="3">
    <source>
        <dbReference type="EMBL" id="WFE88773.1"/>
    </source>
</evidence>
<gene>
    <name evidence="3" type="ORF">K1718_21825</name>
</gene>
<dbReference type="InterPro" id="IPR013538">
    <property type="entry name" value="ASHA1/2-like_C"/>
</dbReference>
<proteinExistence type="inferred from homology"/>
<protein>
    <submittedName>
        <fullName evidence="3">SRPBCC domain-containing protein</fullName>
    </submittedName>
</protein>
<dbReference type="Pfam" id="PF08327">
    <property type="entry name" value="AHSA1"/>
    <property type="match status" value="1"/>
</dbReference>